<reference evidence="3 4" key="1">
    <citation type="submission" date="2016-10" db="EMBL/GenBank/DDBJ databases">
        <authorList>
            <person name="de Groot N.N."/>
        </authorList>
    </citation>
    <scope>NUCLEOTIDE SEQUENCE [LARGE SCALE GENOMIC DNA]</scope>
    <source>
        <strain evidence="3 4">DSM 26880</strain>
    </source>
</reference>
<dbReference type="Gene3D" id="2.40.128.520">
    <property type="match status" value="1"/>
</dbReference>
<dbReference type="OrthoDB" id="9811671at2"/>
<feature type="signal peptide" evidence="1">
    <location>
        <begin position="1"/>
        <end position="20"/>
    </location>
</feature>
<protein>
    <submittedName>
        <fullName evidence="3">Uncharacterized conserved protein, DUF2147 family</fullName>
    </submittedName>
</protein>
<sequence>MKKILILAAGAVMAASAALADPLLGTAWKTEVDDGSYAHIRMAPCDGKICGVIERTFNAQGEYKSPNLGKVLVINMVPQGDGRYEGKVWRPSNDKVYLGRMAVVGDTIELKGCVVGGLICSSQTWTKLD</sequence>
<gene>
    <name evidence="3" type="ORF">SAMN05444340_10853</name>
</gene>
<organism evidence="3 4">
    <name type="scientific">Citreimonas salinaria</name>
    <dbReference type="NCBI Taxonomy" id="321339"/>
    <lineage>
        <taxon>Bacteria</taxon>
        <taxon>Pseudomonadati</taxon>
        <taxon>Pseudomonadota</taxon>
        <taxon>Alphaproteobacteria</taxon>
        <taxon>Rhodobacterales</taxon>
        <taxon>Roseobacteraceae</taxon>
        <taxon>Citreimonas</taxon>
    </lineage>
</organism>
<dbReference type="RefSeq" id="WP_089883376.1">
    <property type="nucleotide sequence ID" value="NZ_FNPF01000008.1"/>
</dbReference>
<feature type="chain" id="PRO_5011490514" evidence="1">
    <location>
        <begin position="21"/>
        <end position="129"/>
    </location>
</feature>
<accession>A0A1H3JZL8</accession>
<dbReference type="EMBL" id="FNPF01000008">
    <property type="protein sequence ID" value="SDY44788.1"/>
    <property type="molecule type" value="Genomic_DNA"/>
</dbReference>
<evidence type="ECO:0000256" key="1">
    <source>
        <dbReference type="SAM" id="SignalP"/>
    </source>
</evidence>
<dbReference type="AlphaFoldDB" id="A0A1H3JZL8"/>
<proteinExistence type="predicted"/>
<name>A0A1H3JZL8_9RHOB</name>
<keyword evidence="4" id="KW-1185">Reference proteome</keyword>
<dbReference type="Pfam" id="PF09917">
    <property type="entry name" value="DUF2147"/>
    <property type="match status" value="1"/>
</dbReference>
<dbReference type="InterPro" id="IPR019223">
    <property type="entry name" value="DUF2147"/>
</dbReference>
<dbReference type="PANTHER" id="PTHR36919">
    <property type="entry name" value="BLR1215 PROTEIN"/>
    <property type="match status" value="1"/>
</dbReference>
<dbReference type="PANTHER" id="PTHR36919:SF2">
    <property type="entry name" value="BLL6627 PROTEIN"/>
    <property type="match status" value="1"/>
</dbReference>
<evidence type="ECO:0000313" key="4">
    <source>
        <dbReference type="Proteomes" id="UP000199286"/>
    </source>
</evidence>
<keyword evidence="1" id="KW-0732">Signal</keyword>
<dbReference type="STRING" id="321339.SAMN05444340_10853"/>
<evidence type="ECO:0000313" key="3">
    <source>
        <dbReference type="EMBL" id="SDY44788.1"/>
    </source>
</evidence>
<feature type="domain" description="DUF2147" evidence="2">
    <location>
        <begin position="28"/>
        <end position="127"/>
    </location>
</feature>
<dbReference type="Proteomes" id="UP000199286">
    <property type="component" value="Unassembled WGS sequence"/>
</dbReference>
<evidence type="ECO:0000259" key="2">
    <source>
        <dbReference type="Pfam" id="PF09917"/>
    </source>
</evidence>